<name>A0AAF0UYP5_SOLVR</name>
<dbReference type="InterPro" id="IPR002156">
    <property type="entry name" value="RNaseH_domain"/>
</dbReference>
<organism evidence="2 3">
    <name type="scientific">Solanum verrucosum</name>
    <dbReference type="NCBI Taxonomy" id="315347"/>
    <lineage>
        <taxon>Eukaryota</taxon>
        <taxon>Viridiplantae</taxon>
        <taxon>Streptophyta</taxon>
        <taxon>Embryophyta</taxon>
        <taxon>Tracheophyta</taxon>
        <taxon>Spermatophyta</taxon>
        <taxon>Magnoliopsida</taxon>
        <taxon>eudicotyledons</taxon>
        <taxon>Gunneridae</taxon>
        <taxon>Pentapetalae</taxon>
        <taxon>asterids</taxon>
        <taxon>lamiids</taxon>
        <taxon>Solanales</taxon>
        <taxon>Solanaceae</taxon>
        <taxon>Solanoideae</taxon>
        <taxon>Solaneae</taxon>
        <taxon>Solanum</taxon>
    </lineage>
</organism>
<dbReference type="GO" id="GO:0004523">
    <property type="term" value="F:RNA-DNA hybrid ribonuclease activity"/>
    <property type="evidence" value="ECO:0007669"/>
    <property type="project" value="InterPro"/>
</dbReference>
<keyword evidence="3" id="KW-1185">Reference proteome</keyword>
<gene>
    <name evidence="2" type="ORF">MTR67_047925</name>
</gene>
<dbReference type="InterPro" id="IPR044730">
    <property type="entry name" value="RNase_H-like_dom_plant"/>
</dbReference>
<dbReference type="EMBL" id="CP133622">
    <property type="protein sequence ID" value="WMV54540.1"/>
    <property type="molecule type" value="Genomic_DNA"/>
</dbReference>
<feature type="domain" description="RNase H type-1" evidence="1">
    <location>
        <begin position="1"/>
        <end position="62"/>
    </location>
</feature>
<dbReference type="PANTHER" id="PTHR47723:SF19">
    <property type="entry name" value="POLYNUCLEOTIDYL TRANSFERASE, RIBONUCLEASE H-LIKE SUPERFAMILY PROTEIN"/>
    <property type="match status" value="1"/>
</dbReference>
<sequence>MRDNNGNFIMAFSLSVQCTNNNLTEATTVKFGIQWCISNSFKNIHIELDSMVIARMLISKDQPISR</sequence>
<evidence type="ECO:0000259" key="1">
    <source>
        <dbReference type="Pfam" id="PF13456"/>
    </source>
</evidence>
<reference evidence="2" key="1">
    <citation type="submission" date="2023-08" db="EMBL/GenBank/DDBJ databases">
        <title>A de novo genome assembly of Solanum verrucosum Schlechtendal, a Mexican diploid species geographically isolated from the other diploid A-genome species in potato relatives.</title>
        <authorList>
            <person name="Hosaka K."/>
        </authorList>
    </citation>
    <scope>NUCLEOTIDE SEQUENCE</scope>
    <source>
        <tissue evidence="2">Young leaves</tissue>
    </source>
</reference>
<evidence type="ECO:0000313" key="2">
    <source>
        <dbReference type="EMBL" id="WMV54540.1"/>
    </source>
</evidence>
<dbReference type="GO" id="GO:0003676">
    <property type="term" value="F:nucleic acid binding"/>
    <property type="evidence" value="ECO:0007669"/>
    <property type="project" value="InterPro"/>
</dbReference>
<dbReference type="AlphaFoldDB" id="A0AAF0UYP5"/>
<proteinExistence type="predicted"/>
<protein>
    <recommendedName>
        <fullName evidence="1">RNase H type-1 domain-containing protein</fullName>
    </recommendedName>
</protein>
<dbReference type="Gene3D" id="3.30.420.10">
    <property type="entry name" value="Ribonuclease H-like superfamily/Ribonuclease H"/>
    <property type="match status" value="1"/>
</dbReference>
<accession>A0AAF0UYP5</accession>
<dbReference type="Proteomes" id="UP001234989">
    <property type="component" value="Chromosome 11"/>
</dbReference>
<dbReference type="InterPro" id="IPR053151">
    <property type="entry name" value="RNase_H-like"/>
</dbReference>
<dbReference type="Pfam" id="PF13456">
    <property type="entry name" value="RVT_3"/>
    <property type="match status" value="1"/>
</dbReference>
<dbReference type="PANTHER" id="PTHR47723">
    <property type="entry name" value="OS05G0353850 PROTEIN"/>
    <property type="match status" value="1"/>
</dbReference>
<dbReference type="CDD" id="cd06222">
    <property type="entry name" value="RNase_H_like"/>
    <property type="match status" value="1"/>
</dbReference>
<dbReference type="InterPro" id="IPR036397">
    <property type="entry name" value="RNaseH_sf"/>
</dbReference>
<evidence type="ECO:0000313" key="3">
    <source>
        <dbReference type="Proteomes" id="UP001234989"/>
    </source>
</evidence>